<gene>
    <name evidence="9" type="ORF">PECUL_23A023106</name>
</gene>
<feature type="chain" id="PRO_5041785912" evidence="6">
    <location>
        <begin position="20"/>
        <end position="195"/>
    </location>
</feature>
<dbReference type="Proteomes" id="UP001295444">
    <property type="component" value="Chromosome 03"/>
</dbReference>
<comment type="subcellular location">
    <subcellularLocation>
        <location evidence="1 6">Secreted</location>
    </subcellularLocation>
</comment>
<comment type="caution">
    <text evidence="7">Lacks conserved residue(s) required for the propagation of feature annotation.</text>
</comment>
<feature type="domain" description="CTCK" evidence="8">
    <location>
        <begin position="110"/>
        <end position="191"/>
    </location>
</feature>
<dbReference type="GO" id="GO:0005576">
    <property type="term" value="C:extracellular region"/>
    <property type="evidence" value="ECO:0007669"/>
    <property type="project" value="UniProtKB-SubCell"/>
</dbReference>
<evidence type="ECO:0000313" key="10">
    <source>
        <dbReference type="Proteomes" id="UP001295444"/>
    </source>
</evidence>
<evidence type="ECO:0000256" key="4">
    <source>
        <dbReference type="ARBA" id="ARBA00022729"/>
    </source>
</evidence>
<accession>A0AAD1RJV3</accession>
<organism evidence="9 10">
    <name type="scientific">Pelobates cultripes</name>
    <name type="common">Western spadefoot toad</name>
    <dbReference type="NCBI Taxonomy" id="61616"/>
    <lineage>
        <taxon>Eukaryota</taxon>
        <taxon>Metazoa</taxon>
        <taxon>Chordata</taxon>
        <taxon>Craniata</taxon>
        <taxon>Vertebrata</taxon>
        <taxon>Euteleostomi</taxon>
        <taxon>Amphibia</taxon>
        <taxon>Batrachia</taxon>
        <taxon>Anura</taxon>
        <taxon>Pelobatoidea</taxon>
        <taxon>Pelobatidae</taxon>
        <taxon>Pelobates</taxon>
    </lineage>
</organism>
<evidence type="ECO:0000313" key="9">
    <source>
        <dbReference type="EMBL" id="CAH2273012.1"/>
    </source>
</evidence>
<evidence type="ECO:0000256" key="3">
    <source>
        <dbReference type="ARBA" id="ARBA00022525"/>
    </source>
</evidence>
<evidence type="ECO:0000256" key="5">
    <source>
        <dbReference type="ARBA" id="ARBA00023157"/>
    </source>
</evidence>
<dbReference type="PROSITE" id="PS01225">
    <property type="entry name" value="CTCK_2"/>
    <property type="match status" value="1"/>
</dbReference>
<dbReference type="InterPro" id="IPR016860">
    <property type="entry name" value="Cerberus"/>
</dbReference>
<evidence type="ECO:0000259" key="8">
    <source>
        <dbReference type="PROSITE" id="PS01225"/>
    </source>
</evidence>
<evidence type="ECO:0000256" key="1">
    <source>
        <dbReference type="ARBA" id="ARBA00004613"/>
    </source>
</evidence>
<dbReference type="GO" id="GO:0048513">
    <property type="term" value="P:animal organ development"/>
    <property type="evidence" value="ECO:0007669"/>
    <property type="project" value="UniProtKB-ARBA"/>
</dbReference>
<dbReference type="GO" id="GO:0003002">
    <property type="term" value="P:regionalization"/>
    <property type="evidence" value="ECO:0007669"/>
    <property type="project" value="UniProtKB-ARBA"/>
</dbReference>
<dbReference type="PANTHER" id="PTHR15273">
    <property type="entry name" value="DAN DOMAIN FAMILY MEMBER 5"/>
    <property type="match status" value="1"/>
</dbReference>
<feature type="signal peptide" evidence="6">
    <location>
        <begin position="1"/>
        <end position="19"/>
    </location>
</feature>
<comment type="similarity">
    <text evidence="2 6">Belongs to the DAN family.</text>
</comment>
<dbReference type="PANTHER" id="PTHR15273:SF6">
    <property type="entry name" value="DAN DOMAIN FAMILY MEMBER 5"/>
    <property type="match status" value="1"/>
</dbReference>
<reference evidence="9" key="1">
    <citation type="submission" date="2022-03" db="EMBL/GenBank/DDBJ databases">
        <authorList>
            <person name="Alioto T."/>
            <person name="Alioto T."/>
            <person name="Gomez Garrido J."/>
        </authorList>
    </citation>
    <scope>NUCLEOTIDE SEQUENCE</scope>
</reference>
<protein>
    <submittedName>
        <fullName evidence="9">DAN domain family member 5</fullName>
    </submittedName>
</protein>
<dbReference type="SMART" id="SM00041">
    <property type="entry name" value="CT"/>
    <property type="match status" value="1"/>
</dbReference>
<evidence type="ECO:0000256" key="6">
    <source>
        <dbReference type="PIRNR" id="PIRNR027807"/>
    </source>
</evidence>
<keyword evidence="5" id="KW-1015">Disulfide bond</keyword>
<dbReference type="AlphaFoldDB" id="A0AAD1RJV3"/>
<sequence>MLLSLFLQFFLAAGFMVIAAPHGNEDGSASVAHNMPPRAPNESLRNSPFYKKFISGASAVNKIPGASLEEPMSEEDLKRKMIWQRTIERNQDQPSTVIPIGVDAVKRERCEALPFQQIVSRKHCIPIRIPNKFCFGQCNSFYVPGHPSSSCSSCIPILSRRISVALQCRYGRISWEEVELVQTCDCMAQSDKAVQ</sequence>
<dbReference type="InterPro" id="IPR029034">
    <property type="entry name" value="Cystine-knot_cytokine"/>
</dbReference>
<keyword evidence="3 6" id="KW-0964">Secreted</keyword>
<proteinExistence type="inferred from homology"/>
<dbReference type="Gene3D" id="2.10.90.10">
    <property type="entry name" value="Cystine-knot cytokines"/>
    <property type="match status" value="1"/>
</dbReference>
<dbReference type="GO" id="GO:0032926">
    <property type="term" value="P:negative regulation of activin receptor signaling pathway"/>
    <property type="evidence" value="ECO:0007669"/>
    <property type="project" value="UniProtKB-ARBA"/>
</dbReference>
<keyword evidence="10" id="KW-1185">Reference proteome</keyword>
<dbReference type="InterPro" id="IPR004133">
    <property type="entry name" value="DAN_dom"/>
</dbReference>
<evidence type="ECO:0000256" key="2">
    <source>
        <dbReference type="ARBA" id="ARBA00007872"/>
    </source>
</evidence>
<dbReference type="InterPro" id="IPR006207">
    <property type="entry name" value="Cys_knot_C"/>
</dbReference>
<keyword evidence="4 6" id="KW-0732">Signal</keyword>
<name>A0AAD1RJV3_PELCU</name>
<evidence type="ECO:0000256" key="7">
    <source>
        <dbReference type="PROSITE-ProRule" id="PRU00039"/>
    </source>
</evidence>
<dbReference type="EMBL" id="OW240914">
    <property type="protein sequence ID" value="CAH2273012.1"/>
    <property type="molecule type" value="Genomic_DNA"/>
</dbReference>
<dbReference type="Pfam" id="PF03045">
    <property type="entry name" value="DAN"/>
    <property type="match status" value="1"/>
</dbReference>